<evidence type="ECO:0000313" key="1">
    <source>
        <dbReference type="EMBL" id="KAH7921475.1"/>
    </source>
</evidence>
<keyword evidence="2" id="KW-1185">Reference proteome</keyword>
<dbReference type="Proteomes" id="UP000790709">
    <property type="component" value="Unassembled WGS sequence"/>
</dbReference>
<dbReference type="EMBL" id="MU266525">
    <property type="protein sequence ID" value="KAH7921475.1"/>
    <property type="molecule type" value="Genomic_DNA"/>
</dbReference>
<accession>A0ACB8B701</accession>
<gene>
    <name evidence="1" type="ORF">BV22DRAFT_1132262</name>
</gene>
<name>A0ACB8B701_9AGAM</name>
<sequence>MARKAKQRLTHKKRTRPLKCLDGLPTDQEWQTYRGFGKFSLAGDDGEQYEFVVNDTVFIVPEGTSPGDDIPPEKYWLGVIKEIRSKSDEEVFARIQWYWSGEEVASVVKSFPAESCAKRERIFSDYHDYVPVACIAAVMRYDERNVDQDPLDDDDFFCRFDFEYRARKILPQPTSCVCICKVPYNPESDTIMNFCPRPSCRTGYHQSCLLLYGHIDPDLSNRKRRLLEAWPDTDRRRTIDDIIAPDVPPPKRRKRSGSKASKSSPSSTSALRSFPKEIVEVAQQQIVKGTEAGGIVGNIRSVIAARSIIYDVLARERSIPEDWDDKIDVETAFPLKGSEKALLCFVCPRCQGPI</sequence>
<organism evidence="1 2">
    <name type="scientific">Leucogyrophana mollusca</name>
    <dbReference type="NCBI Taxonomy" id="85980"/>
    <lineage>
        <taxon>Eukaryota</taxon>
        <taxon>Fungi</taxon>
        <taxon>Dikarya</taxon>
        <taxon>Basidiomycota</taxon>
        <taxon>Agaricomycotina</taxon>
        <taxon>Agaricomycetes</taxon>
        <taxon>Agaricomycetidae</taxon>
        <taxon>Boletales</taxon>
        <taxon>Boletales incertae sedis</taxon>
        <taxon>Leucogyrophana</taxon>
    </lineage>
</organism>
<protein>
    <submittedName>
        <fullName evidence="1">Uncharacterized protein</fullName>
    </submittedName>
</protein>
<reference evidence="1" key="1">
    <citation type="journal article" date="2021" name="New Phytol.">
        <title>Evolutionary innovations through gain and loss of genes in the ectomycorrhizal Boletales.</title>
        <authorList>
            <person name="Wu G."/>
            <person name="Miyauchi S."/>
            <person name="Morin E."/>
            <person name="Kuo A."/>
            <person name="Drula E."/>
            <person name="Varga T."/>
            <person name="Kohler A."/>
            <person name="Feng B."/>
            <person name="Cao Y."/>
            <person name="Lipzen A."/>
            <person name="Daum C."/>
            <person name="Hundley H."/>
            <person name="Pangilinan J."/>
            <person name="Johnson J."/>
            <person name="Barry K."/>
            <person name="LaButti K."/>
            <person name="Ng V."/>
            <person name="Ahrendt S."/>
            <person name="Min B."/>
            <person name="Choi I.G."/>
            <person name="Park H."/>
            <person name="Plett J.M."/>
            <person name="Magnuson J."/>
            <person name="Spatafora J.W."/>
            <person name="Nagy L.G."/>
            <person name="Henrissat B."/>
            <person name="Grigoriev I.V."/>
            <person name="Yang Z.L."/>
            <person name="Xu J."/>
            <person name="Martin F.M."/>
        </authorList>
    </citation>
    <scope>NUCLEOTIDE SEQUENCE</scope>
    <source>
        <strain evidence="1">KUC20120723A-06</strain>
    </source>
</reference>
<comment type="caution">
    <text evidence="1">The sequence shown here is derived from an EMBL/GenBank/DDBJ whole genome shotgun (WGS) entry which is preliminary data.</text>
</comment>
<evidence type="ECO:0000313" key="2">
    <source>
        <dbReference type="Proteomes" id="UP000790709"/>
    </source>
</evidence>
<proteinExistence type="predicted"/>